<dbReference type="RefSeq" id="WP_151966657.1">
    <property type="nucleotide sequence ID" value="NZ_AP019860.1"/>
</dbReference>
<dbReference type="InterPro" id="IPR029052">
    <property type="entry name" value="Metallo-depent_PP-like"/>
</dbReference>
<name>A0A5S9IIF0_UABAM</name>
<dbReference type="PANTHER" id="PTHR42850">
    <property type="entry name" value="METALLOPHOSPHOESTERASE"/>
    <property type="match status" value="1"/>
</dbReference>
<gene>
    <name evidence="2" type="ORF">UABAM_00752</name>
</gene>
<dbReference type="InterPro" id="IPR004843">
    <property type="entry name" value="Calcineurin-like_PHP"/>
</dbReference>
<accession>A0A5S9IIF0</accession>
<dbReference type="GO" id="GO:0016791">
    <property type="term" value="F:phosphatase activity"/>
    <property type="evidence" value="ECO:0007669"/>
    <property type="project" value="TreeGrafter"/>
</dbReference>
<protein>
    <submittedName>
        <fullName evidence="2">Serine/threonine protein phosphatase</fullName>
    </submittedName>
</protein>
<dbReference type="InterPro" id="IPR050126">
    <property type="entry name" value="Ap4A_hydrolase"/>
</dbReference>
<dbReference type="CDD" id="cd00144">
    <property type="entry name" value="MPP_PPP_family"/>
    <property type="match status" value="1"/>
</dbReference>
<feature type="domain" description="Calcineurin-like phosphoesterase" evidence="1">
    <location>
        <begin position="2"/>
        <end position="212"/>
    </location>
</feature>
<dbReference type="AlphaFoldDB" id="A0A5S9IIF0"/>
<dbReference type="Proteomes" id="UP000326354">
    <property type="component" value="Chromosome"/>
</dbReference>
<proteinExistence type="predicted"/>
<evidence type="ECO:0000259" key="1">
    <source>
        <dbReference type="Pfam" id="PF00149"/>
    </source>
</evidence>
<dbReference type="PANTHER" id="PTHR42850:SF4">
    <property type="entry name" value="ZINC-DEPENDENT ENDOPOLYPHOSPHATASE"/>
    <property type="match status" value="1"/>
</dbReference>
<dbReference type="GO" id="GO:0005737">
    <property type="term" value="C:cytoplasm"/>
    <property type="evidence" value="ECO:0007669"/>
    <property type="project" value="TreeGrafter"/>
</dbReference>
<evidence type="ECO:0000313" key="3">
    <source>
        <dbReference type="Proteomes" id="UP000326354"/>
    </source>
</evidence>
<dbReference type="Gene3D" id="3.60.21.10">
    <property type="match status" value="1"/>
</dbReference>
<dbReference type="Pfam" id="PF00149">
    <property type="entry name" value="Metallophos"/>
    <property type="match status" value="1"/>
</dbReference>
<dbReference type="OrthoDB" id="384253at2"/>
<dbReference type="GO" id="GO:0008803">
    <property type="term" value="F:bis(5'-nucleosyl)-tetraphosphatase (symmetrical) activity"/>
    <property type="evidence" value="ECO:0007669"/>
    <property type="project" value="TreeGrafter"/>
</dbReference>
<evidence type="ECO:0000313" key="2">
    <source>
        <dbReference type="EMBL" id="BBM82409.1"/>
    </source>
</evidence>
<dbReference type="GO" id="GO:0110154">
    <property type="term" value="P:RNA decapping"/>
    <property type="evidence" value="ECO:0007669"/>
    <property type="project" value="TreeGrafter"/>
</dbReference>
<dbReference type="EMBL" id="AP019860">
    <property type="protein sequence ID" value="BBM82409.1"/>
    <property type="molecule type" value="Genomic_DNA"/>
</dbReference>
<dbReference type="SUPFAM" id="SSF56300">
    <property type="entry name" value="Metallo-dependent phosphatases"/>
    <property type="match status" value="1"/>
</dbReference>
<organism evidence="2 3">
    <name type="scientific">Uabimicrobium amorphum</name>
    <dbReference type="NCBI Taxonomy" id="2596890"/>
    <lineage>
        <taxon>Bacteria</taxon>
        <taxon>Pseudomonadati</taxon>
        <taxon>Planctomycetota</taxon>
        <taxon>Candidatus Uabimicrobiia</taxon>
        <taxon>Candidatus Uabimicrobiales</taxon>
        <taxon>Candidatus Uabimicrobiaceae</taxon>
        <taxon>Candidatus Uabimicrobium</taxon>
    </lineage>
</organism>
<sequence>MNCYVIGDIHGYANLLSQLVDLITPKIQKQDTIVFLGDYIDRGPDSRGVVDIILQLRKHHNVICLKGNHEQWMLQALEKSKNSWVTGMDGFSMMESYSRDFADNFRQAFRNLGVKIFTQPQVNEEHYRYFFHEIMPSEHLDFFMSLQNYYENKYCICVHAGLNAELPLEEQQEQDLLWSLPANFLQTWQGKKTLVMGHQGTHSVDESMWGKPIVTPKVVLLDTSCYETGVLSAIRFPDRKIFQAQQPV</sequence>
<keyword evidence="3" id="KW-1185">Reference proteome</keyword>
<reference evidence="2 3" key="1">
    <citation type="submission" date="2019-08" db="EMBL/GenBank/DDBJ databases">
        <title>Complete genome sequence of Candidatus Uab amorphum.</title>
        <authorList>
            <person name="Shiratori T."/>
            <person name="Suzuki S."/>
            <person name="Kakizawa Y."/>
            <person name="Ishida K."/>
        </authorList>
    </citation>
    <scope>NUCLEOTIDE SEQUENCE [LARGE SCALE GENOMIC DNA]</scope>
    <source>
        <strain evidence="2 3">SRT547</strain>
    </source>
</reference>
<dbReference type="KEGG" id="uam:UABAM_00752"/>